<dbReference type="InterPro" id="IPR029045">
    <property type="entry name" value="ClpP/crotonase-like_dom_sf"/>
</dbReference>
<comment type="caution">
    <text evidence="1">The sequence shown here is derived from an EMBL/GenBank/DDBJ whole genome shotgun (WGS) entry which is preliminary data.</text>
</comment>
<evidence type="ECO:0000313" key="2">
    <source>
        <dbReference type="Proteomes" id="UP000556201"/>
    </source>
</evidence>
<dbReference type="InterPro" id="IPR023562">
    <property type="entry name" value="ClpP/TepA"/>
</dbReference>
<reference evidence="1 2" key="1">
    <citation type="submission" date="2020-08" db="EMBL/GenBank/DDBJ databases">
        <title>Functional genomics of gut bacteria from endangered species of beetles.</title>
        <authorList>
            <person name="Carlos-Shanley C."/>
        </authorList>
    </citation>
    <scope>NUCLEOTIDE SEQUENCE [LARGE SCALE GENOMIC DNA]</scope>
    <source>
        <strain evidence="1 2">S00192</strain>
    </source>
</reference>
<dbReference type="Pfam" id="PF00574">
    <property type="entry name" value="CLP_protease"/>
    <property type="match status" value="1"/>
</dbReference>
<evidence type="ECO:0008006" key="3">
    <source>
        <dbReference type="Google" id="ProtNLM"/>
    </source>
</evidence>
<evidence type="ECO:0000313" key="1">
    <source>
        <dbReference type="EMBL" id="MBB5770902.1"/>
    </source>
</evidence>
<protein>
    <recommendedName>
        <fullName evidence="3">ATP-dependent Clp protease proteolytic subunit</fullName>
    </recommendedName>
</protein>
<proteinExistence type="predicted"/>
<dbReference type="Gene3D" id="3.90.226.10">
    <property type="entry name" value="2-enoyl-CoA Hydratase, Chain A, domain 1"/>
    <property type="match status" value="1"/>
</dbReference>
<organism evidence="1 2">
    <name type="scientific">Brevundimonas vesicularis</name>
    <name type="common">Pseudomonas vesicularis</name>
    <dbReference type="NCBI Taxonomy" id="41276"/>
    <lineage>
        <taxon>Bacteria</taxon>
        <taxon>Pseudomonadati</taxon>
        <taxon>Pseudomonadota</taxon>
        <taxon>Alphaproteobacteria</taxon>
        <taxon>Caulobacterales</taxon>
        <taxon>Caulobacteraceae</taxon>
        <taxon>Brevundimonas</taxon>
    </lineage>
</organism>
<dbReference type="SUPFAM" id="SSF52096">
    <property type="entry name" value="ClpP/crotonase"/>
    <property type="match status" value="1"/>
</dbReference>
<sequence>MDRHLIFHGAMTPVAARNTQILMVGALREGATRIVLHICSGGGDVVAGVGLYNFIRSLPWRVDTHAFGPCDSIAATVFMAGAARTCLPISAFVLHGATYSDGPKIGQRAPNTDLIGAPFREILGWGDQQIDHYFGTEDRRLLPQEALTLGIATSVQQFPLPMDASAIVHVAMPA</sequence>
<name>A0A7W9FSU9_BREVE</name>
<dbReference type="AlphaFoldDB" id="A0A7W9FSU9"/>
<dbReference type="RefSeq" id="WP_184278501.1">
    <property type="nucleotide sequence ID" value="NZ_JACHLJ010000001.1"/>
</dbReference>
<dbReference type="Proteomes" id="UP000556201">
    <property type="component" value="Unassembled WGS sequence"/>
</dbReference>
<gene>
    <name evidence="1" type="ORF">HNP47_000871</name>
</gene>
<accession>A0A7W9FSU9</accession>
<dbReference type="EMBL" id="JACHLJ010000001">
    <property type="protein sequence ID" value="MBB5770902.1"/>
    <property type="molecule type" value="Genomic_DNA"/>
</dbReference>